<protein>
    <submittedName>
        <fullName evidence="1">Uncharacterized protein</fullName>
    </submittedName>
</protein>
<dbReference type="EMBL" id="JANBPG010000634">
    <property type="protein sequence ID" value="KAJ1894890.1"/>
    <property type="molecule type" value="Genomic_DNA"/>
</dbReference>
<gene>
    <name evidence="1" type="ORF">LPJ66_004916</name>
</gene>
<evidence type="ECO:0000313" key="1">
    <source>
        <dbReference type="EMBL" id="KAJ1894890.1"/>
    </source>
</evidence>
<sequence>MNREVWAEAATTVLATLESALLGVGAGPVDMGASAGSSRSTTNSRKHNRRTTSDTMSDIETPGSPVKRRRESVDGTYTEGEPTKPTVKSRKISSALSRQFARSLSVSNGSAVETPGGYTNIVAVDDGISIETNQVSPHALSAVSSSSSLSSNSQWPPEGSNCIGRSDTAAGDVLVDRVYVHPSASRSLKAREKVGECPDDSQVKWAHVPSRCSMDMDSSDSASVSIGAGHVLCGGISSFHHGVGDKEVFVELLVPAQQEYAFVGESVGVAVQHWAVEQSHIVNEPPAILTEMLERNILRLKELISAVMDQIAGDCKRGPVLGEHMRQFYRAGCEIASIGEWLYQRHFQLLPALFPALSQALPQLQGLIRVARIVEDMYGLLQWTPEFSSSLGEMSAEYEELVHAKRALYGDVISQDGLQWKAMGLPVDSMLLLRVKQWVESVSVLCLTHIARICERRAKSVSAYDKEELSMDSLMMCSNQVLHSAALCANMCGGGFPNLAPLALYIAAECTTWACNKIRSSPATAPPDTCRYRGKQLATRAMRLIQAGEGILKQLSYVKALLLTPDRSLFGVCLPPDHGGSTSLTALQSLASSLVEVSWYLAEALAAFRADGQMSNPSGVLQLYAEFVAKFAKRVVDFGGTSDCKVDDGEVYESLRRIQNYVHMLIPA</sequence>
<accession>A0ACC1IHC9</accession>
<dbReference type="Proteomes" id="UP001150581">
    <property type="component" value="Unassembled WGS sequence"/>
</dbReference>
<proteinExistence type="predicted"/>
<reference evidence="1" key="1">
    <citation type="submission" date="2022-07" db="EMBL/GenBank/DDBJ databases">
        <title>Phylogenomic reconstructions and comparative analyses of Kickxellomycotina fungi.</title>
        <authorList>
            <person name="Reynolds N.K."/>
            <person name="Stajich J.E."/>
            <person name="Barry K."/>
            <person name="Grigoriev I.V."/>
            <person name="Crous P."/>
            <person name="Smith M.E."/>
        </authorList>
    </citation>
    <scope>NUCLEOTIDE SEQUENCE</scope>
    <source>
        <strain evidence="1">Benny 63K</strain>
    </source>
</reference>
<comment type="caution">
    <text evidence="1">The sequence shown here is derived from an EMBL/GenBank/DDBJ whole genome shotgun (WGS) entry which is preliminary data.</text>
</comment>
<organism evidence="1 2">
    <name type="scientific">Kickxella alabastrina</name>
    <dbReference type="NCBI Taxonomy" id="61397"/>
    <lineage>
        <taxon>Eukaryota</taxon>
        <taxon>Fungi</taxon>
        <taxon>Fungi incertae sedis</taxon>
        <taxon>Zoopagomycota</taxon>
        <taxon>Kickxellomycotina</taxon>
        <taxon>Kickxellomycetes</taxon>
        <taxon>Kickxellales</taxon>
        <taxon>Kickxellaceae</taxon>
        <taxon>Kickxella</taxon>
    </lineage>
</organism>
<keyword evidence="2" id="KW-1185">Reference proteome</keyword>
<name>A0ACC1IHC9_9FUNG</name>
<evidence type="ECO:0000313" key="2">
    <source>
        <dbReference type="Proteomes" id="UP001150581"/>
    </source>
</evidence>